<dbReference type="AlphaFoldDB" id="A0AAW9XA60"/>
<organism evidence="1 2">
    <name type="scientific">Escherichia coli</name>
    <dbReference type="NCBI Taxonomy" id="562"/>
    <lineage>
        <taxon>Bacteria</taxon>
        <taxon>Pseudomonadati</taxon>
        <taxon>Pseudomonadota</taxon>
        <taxon>Gammaproteobacteria</taxon>
        <taxon>Enterobacterales</taxon>
        <taxon>Enterobacteriaceae</taxon>
        <taxon>Escherichia</taxon>
    </lineage>
</organism>
<accession>A0AAW9XA60</accession>
<name>A0AAW9XA60_ECOLX</name>
<proteinExistence type="predicted"/>
<dbReference type="EMBL" id="WTRX01000400">
    <property type="protein sequence ID" value="MWU34478.1"/>
    <property type="molecule type" value="Genomic_DNA"/>
</dbReference>
<evidence type="ECO:0000313" key="2">
    <source>
        <dbReference type="Proteomes" id="UP000441160"/>
    </source>
</evidence>
<gene>
    <name evidence="1" type="ORF">GP944_28260</name>
</gene>
<evidence type="ECO:0000313" key="1">
    <source>
        <dbReference type="EMBL" id="MWU34478.1"/>
    </source>
</evidence>
<dbReference type="Proteomes" id="UP000441160">
    <property type="component" value="Unassembled WGS sequence"/>
</dbReference>
<comment type="caution">
    <text evidence="1">The sequence shown here is derived from an EMBL/GenBank/DDBJ whole genome shotgun (WGS) entry which is preliminary data.</text>
</comment>
<protein>
    <submittedName>
        <fullName evidence="1">Uncharacterized protein</fullName>
    </submittedName>
</protein>
<sequence>IQFHPSAISLLGALPVEVCLSLNVIEHLSETERDVKEVQLQHVTPSTFSLADI</sequence>
<reference evidence="1 2" key="1">
    <citation type="submission" date="2019-12" db="EMBL/GenBank/DDBJ databases">
        <title>Enteriobacteria Tanzani isolates_8377-8380.</title>
        <authorList>
            <person name="Subbiah M."/>
            <person name="Call D."/>
        </authorList>
    </citation>
    <scope>NUCLEOTIDE SEQUENCE [LARGE SCALE GENOMIC DNA]</scope>
    <source>
        <strain evidence="1 2">8378wB3</strain>
    </source>
</reference>
<feature type="non-terminal residue" evidence="1">
    <location>
        <position position="1"/>
    </location>
</feature>